<evidence type="ECO:0000313" key="6">
    <source>
        <dbReference type="Proteomes" id="UP001551658"/>
    </source>
</evidence>
<dbReference type="Proteomes" id="UP001551658">
    <property type="component" value="Unassembled WGS sequence"/>
</dbReference>
<dbReference type="RefSeq" id="WP_357971690.1">
    <property type="nucleotide sequence ID" value="NZ_JBFAIH010000001.1"/>
</dbReference>
<dbReference type="GO" id="GO:0016757">
    <property type="term" value="F:glycosyltransferase activity"/>
    <property type="evidence" value="ECO:0007669"/>
    <property type="project" value="UniProtKB-KW"/>
</dbReference>
<dbReference type="InterPro" id="IPR001296">
    <property type="entry name" value="Glyco_trans_1"/>
</dbReference>
<dbReference type="SUPFAM" id="SSF53756">
    <property type="entry name" value="UDP-Glycosyltransferase/glycogen phosphorylase"/>
    <property type="match status" value="1"/>
</dbReference>
<evidence type="ECO:0000256" key="2">
    <source>
        <dbReference type="ARBA" id="ARBA00022679"/>
    </source>
</evidence>
<accession>A0ABV3F0B5</accession>
<feature type="domain" description="Glycosyltransferase subfamily 4-like N-terminal" evidence="4">
    <location>
        <begin position="46"/>
        <end position="184"/>
    </location>
</feature>
<keyword evidence="2 5" id="KW-0808">Transferase</keyword>
<evidence type="ECO:0000256" key="1">
    <source>
        <dbReference type="ARBA" id="ARBA00022676"/>
    </source>
</evidence>
<dbReference type="PANTHER" id="PTHR45947">
    <property type="entry name" value="SULFOQUINOVOSYL TRANSFERASE SQD2"/>
    <property type="match status" value="1"/>
</dbReference>
<evidence type="ECO:0000313" key="5">
    <source>
        <dbReference type="EMBL" id="MEV0361137.1"/>
    </source>
</evidence>
<proteinExistence type="predicted"/>
<sequence>MIRAVFLSHTAAPSGAELATLRLLTALRAGGTVDASMLLTAPGPLVDRFRAHRIPVTVCGNAFDSSSLTVDGSGPLRLLTGAAGLVRLGARLGAIVRAEGADVVVAQSTKALLMGAVAARRAGVPLVWQVHDRISGEYFGRVLAFALRVLGWTVARGIVANSRSTLRTLYTRGRVAVIAHPGVEPRTAPHRAAQRDPDAVRIAMVGRLTPWKGQEVLLRALPLLRHRPAAVQLVGGTFFGEQDYRAQLEQTAAALGLPVEFTGHVDDPGPYFARADIAVHCSVLAEPFGQVVVEAMAAGCAVVAADAGGPAEILRSEVDGLLTPPGDPAALAAALDRLIADPALRTRLGAAARERSADFGIAATARAVTGLLEQVTGRRAVRAR</sequence>
<dbReference type="Pfam" id="PF00534">
    <property type="entry name" value="Glycos_transf_1"/>
    <property type="match status" value="1"/>
</dbReference>
<gene>
    <name evidence="5" type="ORF">AB0H72_00395</name>
</gene>
<dbReference type="InterPro" id="IPR028098">
    <property type="entry name" value="Glyco_trans_4-like_N"/>
</dbReference>
<dbReference type="EMBL" id="JBFAIH010000001">
    <property type="protein sequence ID" value="MEV0361137.1"/>
    <property type="molecule type" value="Genomic_DNA"/>
</dbReference>
<dbReference type="EC" id="2.4.-.-" evidence="5"/>
<dbReference type="Pfam" id="PF13439">
    <property type="entry name" value="Glyco_transf_4"/>
    <property type="match status" value="1"/>
</dbReference>
<feature type="domain" description="Glycosyl transferase family 1" evidence="3">
    <location>
        <begin position="194"/>
        <end position="355"/>
    </location>
</feature>
<dbReference type="CDD" id="cd03801">
    <property type="entry name" value="GT4_PimA-like"/>
    <property type="match status" value="1"/>
</dbReference>
<dbReference type="PANTHER" id="PTHR45947:SF3">
    <property type="entry name" value="SULFOQUINOVOSYL TRANSFERASE SQD2"/>
    <property type="match status" value="1"/>
</dbReference>
<protein>
    <submittedName>
        <fullName evidence="5">Glycosyltransferase family 4 protein</fullName>
        <ecNumber evidence="5">2.4.-.-</ecNumber>
    </submittedName>
</protein>
<name>A0ABV3F0B5_9NOCA</name>
<reference evidence="5 6" key="1">
    <citation type="submission" date="2024-06" db="EMBL/GenBank/DDBJ databases">
        <title>The Natural Products Discovery Center: Release of the First 8490 Sequenced Strains for Exploring Actinobacteria Biosynthetic Diversity.</title>
        <authorList>
            <person name="Kalkreuter E."/>
            <person name="Kautsar S.A."/>
            <person name="Yang D."/>
            <person name="Bader C.D."/>
            <person name="Teijaro C.N."/>
            <person name="Fluegel L."/>
            <person name="Davis C.M."/>
            <person name="Simpson J.R."/>
            <person name="Lauterbach L."/>
            <person name="Steele A.D."/>
            <person name="Gui C."/>
            <person name="Meng S."/>
            <person name="Li G."/>
            <person name="Viehrig K."/>
            <person name="Ye F."/>
            <person name="Su P."/>
            <person name="Kiefer A.F."/>
            <person name="Nichols A."/>
            <person name="Cepeda A.J."/>
            <person name="Yan W."/>
            <person name="Fan B."/>
            <person name="Jiang Y."/>
            <person name="Adhikari A."/>
            <person name="Zheng C.-J."/>
            <person name="Schuster L."/>
            <person name="Cowan T.M."/>
            <person name="Smanski M.J."/>
            <person name="Chevrette M.G."/>
            <person name="De Carvalho L.P.S."/>
            <person name="Shen B."/>
        </authorList>
    </citation>
    <scope>NUCLEOTIDE SEQUENCE [LARGE SCALE GENOMIC DNA]</scope>
    <source>
        <strain evidence="5 6">NPDC050671</strain>
    </source>
</reference>
<keyword evidence="6" id="KW-1185">Reference proteome</keyword>
<keyword evidence="1 5" id="KW-0328">Glycosyltransferase</keyword>
<evidence type="ECO:0000259" key="3">
    <source>
        <dbReference type="Pfam" id="PF00534"/>
    </source>
</evidence>
<organism evidence="5 6">
    <name type="scientific">Nocardia fusca</name>
    <dbReference type="NCBI Taxonomy" id="941183"/>
    <lineage>
        <taxon>Bacteria</taxon>
        <taxon>Bacillati</taxon>
        <taxon>Actinomycetota</taxon>
        <taxon>Actinomycetes</taxon>
        <taxon>Mycobacteriales</taxon>
        <taxon>Nocardiaceae</taxon>
        <taxon>Nocardia</taxon>
    </lineage>
</organism>
<dbReference type="Gene3D" id="3.40.50.2000">
    <property type="entry name" value="Glycogen Phosphorylase B"/>
    <property type="match status" value="2"/>
</dbReference>
<dbReference type="InterPro" id="IPR050194">
    <property type="entry name" value="Glycosyltransferase_grp1"/>
</dbReference>
<evidence type="ECO:0000259" key="4">
    <source>
        <dbReference type="Pfam" id="PF13439"/>
    </source>
</evidence>
<comment type="caution">
    <text evidence="5">The sequence shown here is derived from an EMBL/GenBank/DDBJ whole genome shotgun (WGS) entry which is preliminary data.</text>
</comment>